<keyword evidence="1" id="KW-1185">Reference proteome</keyword>
<organism evidence="1 2">
    <name type="scientific">Panagrolaimus davidi</name>
    <dbReference type="NCBI Taxonomy" id="227884"/>
    <lineage>
        <taxon>Eukaryota</taxon>
        <taxon>Metazoa</taxon>
        <taxon>Ecdysozoa</taxon>
        <taxon>Nematoda</taxon>
        <taxon>Chromadorea</taxon>
        <taxon>Rhabditida</taxon>
        <taxon>Tylenchina</taxon>
        <taxon>Panagrolaimomorpha</taxon>
        <taxon>Panagrolaimoidea</taxon>
        <taxon>Panagrolaimidae</taxon>
        <taxon>Panagrolaimus</taxon>
    </lineage>
</organism>
<evidence type="ECO:0000313" key="2">
    <source>
        <dbReference type="WBParaSite" id="PDA_v2.g12873.t1"/>
    </source>
</evidence>
<evidence type="ECO:0000313" key="1">
    <source>
        <dbReference type="Proteomes" id="UP000887578"/>
    </source>
</evidence>
<dbReference type="Proteomes" id="UP000887578">
    <property type="component" value="Unplaced"/>
</dbReference>
<dbReference type="AlphaFoldDB" id="A0A914P4R6"/>
<dbReference type="Gene3D" id="1.20.58.60">
    <property type="match status" value="1"/>
</dbReference>
<dbReference type="WBParaSite" id="PDA_v2.g12873.t1">
    <property type="protein sequence ID" value="PDA_v2.g12873.t1"/>
    <property type="gene ID" value="PDA_v2.g12873"/>
</dbReference>
<accession>A0A914P4R6</accession>
<reference evidence="2" key="1">
    <citation type="submission" date="2022-11" db="UniProtKB">
        <authorList>
            <consortium name="WormBaseParasite"/>
        </authorList>
    </citation>
    <scope>IDENTIFICATION</scope>
</reference>
<sequence>MNEEANAILLVPNNISCHYTKETLHELPKQYLTGRNLTKNEILDQALGQNSTYNSDNQEKFVSDENKKYYSDQKQVVKDQITKFEEDLIAYSFYKECDKVKDMLSQQMELINLEITIENIETMEKHLQNAESLIQLQAEPEMKSLTERAEKLFVSGFPKAKLEKNHIESLLIEEKQLLEDKRQEMQGMKELITFFESCDTVDKRIQMEIDIISNCNNNDQLNDHKNSINNFKEIISKLSETCDRINAKVYTKYANEMNGKIKYLQELNEDFISHHLKPKHLM</sequence>
<proteinExistence type="predicted"/>
<protein>
    <submittedName>
        <fullName evidence="2">Uncharacterized protein</fullName>
    </submittedName>
</protein>
<name>A0A914P4R6_9BILA</name>